<dbReference type="GO" id="GO:0016787">
    <property type="term" value="F:hydrolase activity"/>
    <property type="evidence" value="ECO:0007669"/>
    <property type="project" value="UniProtKB-KW"/>
</dbReference>
<comment type="catalytic activity">
    <reaction evidence="1">
        <text>inosine + phosphate = alpha-D-ribose 1-phosphate + hypoxanthine</text>
        <dbReference type="Rhea" id="RHEA:27646"/>
        <dbReference type="ChEBI" id="CHEBI:17368"/>
        <dbReference type="ChEBI" id="CHEBI:17596"/>
        <dbReference type="ChEBI" id="CHEBI:43474"/>
        <dbReference type="ChEBI" id="CHEBI:57720"/>
        <dbReference type="EC" id="2.4.2.1"/>
    </reaction>
    <physiologicalReaction direction="left-to-right" evidence="1">
        <dbReference type="Rhea" id="RHEA:27647"/>
    </physiologicalReaction>
</comment>
<comment type="similarity">
    <text evidence="2">Belongs to the purine nucleoside phosphorylase YfiH/LACC1 family.</text>
</comment>
<dbReference type="Proteomes" id="UP000653002">
    <property type="component" value="Unassembled WGS sequence"/>
</dbReference>
<keyword evidence="6" id="KW-0862">Zinc</keyword>
<evidence type="ECO:0000313" key="11">
    <source>
        <dbReference type="Proteomes" id="UP000653002"/>
    </source>
</evidence>
<dbReference type="SUPFAM" id="SSF64438">
    <property type="entry name" value="CNF1/YfiH-like putative cysteine hydrolases"/>
    <property type="match status" value="1"/>
</dbReference>
<evidence type="ECO:0000256" key="1">
    <source>
        <dbReference type="ARBA" id="ARBA00000553"/>
    </source>
</evidence>
<dbReference type="InterPro" id="IPR003730">
    <property type="entry name" value="Cu_polyphenol_OxRdtase"/>
</dbReference>
<dbReference type="EMBL" id="JAABFR010001068">
    <property type="protein sequence ID" value="MBD4337000.1"/>
    <property type="molecule type" value="Genomic_DNA"/>
</dbReference>
<dbReference type="AlphaFoldDB" id="A0A8I0L2K9"/>
<proteinExistence type="inferred from homology"/>
<feature type="non-terminal residue" evidence="10">
    <location>
        <position position="85"/>
    </location>
</feature>
<comment type="caution">
    <text evidence="10">The sequence shown here is derived from an EMBL/GenBank/DDBJ whole genome shotgun (WGS) entry which is preliminary data.</text>
</comment>
<protein>
    <submittedName>
        <fullName evidence="10">Laccase domain-containing protein</fullName>
    </submittedName>
</protein>
<dbReference type="InterPro" id="IPR011324">
    <property type="entry name" value="Cytotoxic_necrot_fac-like_cat"/>
</dbReference>
<evidence type="ECO:0000256" key="3">
    <source>
        <dbReference type="ARBA" id="ARBA00022679"/>
    </source>
</evidence>
<dbReference type="Gene3D" id="3.60.140.10">
    <property type="entry name" value="CNF1/YfiH-like putative cysteine hydrolases"/>
    <property type="match status" value="1"/>
</dbReference>
<organism evidence="10 11">
    <name type="scientific">Xanthomonas citri pv. citri</name>
    <dbReference type="NCBI Taxonomy" id="611301"/>
    <lineage>
        <taxon>Bacteria</taxon>
        <taxon>Pseudomonadati</taxon>
        <taxon>Pseudomonadota</taxon>
        <taxon>Gammaproteobacteria</taxon>
        <taxon>Lysobacterales</taxon>
        <taxon>Lysobacteraceae</taxon>
        <taxon>Xanthomonas</taxon>
    </lineage>
</organism>
<comment type="catalytic activity">
    <reaction evidence="9">
        <text>S-methyl-5'-thioadenosine + phosphate = 5-(methylsulfanyl)-alpha-D-ribose 1-phosphate + adenine</text>
        <dbReference type="Rhea" id="RHEA:11852"/>
        <dbReference type="ChEBI" id="CHEBI:16708"/>
        <dbReference type="ChEBI" id="CHEBI:17509"/>
        <dbReference type="ChEBI" id="CHEBI:43474"/>
        <dbReference type="ChEBI" id="CHEBI:58533"/>
        <dbReference type="EC" id="2.4.2.28"/>
    </reaction>
    <physiologicalReaction direction="left-to-right" evidence="9">
        <dbReference type="Rhea" id="RHEA:11853"/>
    </physiologicalReaction>
</comment>
<comment type="catalytic activity">
    <reaction evidence="7">
        <text>adenosine + H2O + H(+) = inosine + NH4(+)</text>
        <dbReference type="Rhea" id="RHEA:24408"/>
        <dbReference type="ChEBI" id="CHEBI:15377"/>
        <dbReference type="ChEBI" id="CHEBI:15378"/>
        <dbReference type="ChEBI" id="CHEBI:16335"/>
        <dbReference type="ChEBI" id="CHEBI:17596"/>
        <dbReference type="ChEBI" id="CHEBI:28938"/>
        <dbReference type="EC" id="3.5.4.4"/>
    </reaction>
    <physiologicalReaction direction="left-to-right" evidence="7">
        <dbReference type="Rhea" id="RHEA:24409"/>
    </physiologicalReaction>
</comment>
<reference evidence="10" key="1">
    <citation type="submission" date="2020-01" db="EMBL/GenBank/DDBJ databases">
        <authorList>
            <person name="Richard D."/>
        </authorList>
    </citation>
    <scope>NUCLEOTIDE SEQUENCE</scope>
    <source>
        <strain evidence="10">JP541</strain>
    </source>
</reference>
<evidence type="ECO:0000256" key="6">
    <source>
        <dbReference type="ARBA" id="ARBA00022833"/>
    </source>
</evidence>
<evidence type="ECO:0000256" key="4">
    <source>
        <dbReference type="ARBA" id="ARBA00022723"/>
    </source>
</evidence>
<keyword evidence="4" id="KW-0479">Metal-binding</keyword>
<evidence type="ECO:0000313" key="10">
    <source>
        <dbReference type="EMBL" id="MBD4337000.1"/>
    </source>
</evidence>
<evidence type="ECO:0000256" key="2">
    <source>
        <dbReference type="ARBA" id="ARBA00007353"/>
    </source>
</evidence>
<dbReference type="Pfam" id="PF02578">
    <property type="entry name" value="Cu-oxidase_4"/>
    <property type="match status" value="1"/>
</dbReference>
<feature type="non-terminal residue" evidence="10">
    <location>
        <position position="1"/>
    </location>
</feature>
<dbReference type="PANTHER" id="PTHR30616">
    <property type="entry name" value="UNCHARACTERIZED PROTEIN YFIH"/>
    <property type="match status" value="1"/>
</dbReference>
<evidence type="ECO:0000256" key="8">
    <source>
        <dbReference type="ARBA" id="ARBA00048968"/>
    </source>
</evidence>
<comment type="catalytic activity">
    <reaction evidence="8">
        <text>adenosine + phosphate = alpha-D-ribose 1-phosphate + adenine</text>
        <dbReference type="Rhea" id="RHEA:27642"/>
        <dbReference type="ChEBI" id="CHEBI:16335"/>
        <dbReference type="ChEBI" id="CHEBI:16708"/>
        <dbReference type="ChEBI" id="CHEBI:43474"/>
        <dbReference type="ChEBI" id="CHEBI:57720"/>
        <dbReference type="EC" id="2.4.2.1"/>
    </reaction>
    <physiologicalReaction direction="left-to-right" evidence="8">
        <dbReference type="Rhea" id="RHEA:27643"/>
    </physiologicalReaction>
</comment>
<sequence>RAVLSKQVHEDNVRHVTAEDCGKGLFRDRDYTSVDAMVTDTPGIPLVVFSADCGIILLHDPVHGAVGAAHAGWRGAACGIVYKTV</sequence>
<evidence type="ECO:0000256" key="5">
    <source>
        <dbReference type="ARBA" id="ARBA00022801"/>
    </source>
</evidence>
<dbReference type="GO" id="GO:0005507">
    <property type="term" value="F:copper ion binding"/>
    <property type="evidence" value="ECO:0007669"/>
    <property type="project" value="TreeGrafter"/>
</dbReference>
<evidence type="ECO:0000256" key="9">
    <source>
        <dbReference type="ARBA" id="ARBA00049893"/>
    </source>
</evidence>
<evidence type="ECO:0000256" key="7">
    <source>
        <dbReference type="ARBA" id="ARBA00047989"/>
    </source>
</evidence>
<keyword evidence="3" id="KW-0808">Transferase</keyword>
<gene>
    <name evidence="10" type="ORF">GUH15_13210</name>
</gene>
<name>A0A8I0L2K9_XANCI</name>
<keyword evidence="5" id="KW-0378">Hydrolase</keyword>
<dbReference type="GO" id="GO:0017061">
    <property type="term" value="F:S-methyl-5-thioadenosine phosphorylase activity"/>
    <property type="evidence" value="ECO:0007669"/>
    <property type="project" value="UniProtKB-EC"/>
</dbReference>
<dbReference type="InterPro" id="IPR038371">
    <property type="entry name" value="Cu_polyphenol_OxRdtase_sf"/>
</dbReference>
<accession>A0A8I0L2K9</accession>
<dbReference type="PANTHER" id="PTHR30616:SF2">
    <property type="entry name" value="PURINE NUCLEOSIDE PHOSPHORYLASE LACC1"/>
    <property type="match status" value="1"/>
</dbReference>